<evidence type="ECO:0000313" key="1">
    <source>
        <dbReference type="EMBL" id="TEB15822.1"/>
    </source>
</evidence>
<dbReference type="EMBL" id="QPFP01000344">
    <property type="protein sequence ID" value="TEB15822.1"/>
    <property type="molecule type" value="Genomic_DNA"/>
</dbReference>
<keyword evidence="2" id="KW-1185">Reference proteome</keyword>
<dbReference type="AlphaFoldDB" id="A0A4Y7S3A2"/>
<reference evidence="1 2" key="1">
    <citation type="journal article" date="2019" name="Nat. Ecol. Evol.">
        <title>Megaphylogeny resolves global patterns of mushroom evolution.</title>
        <authorList>
            <person name="Varga T."/>
            <person name="Krizsan K."/>
            <person name="Foldi C."/>
            <person name="Dima B."/>
            <person name="Sanchez-Garcia M."/>
            <person name="Sanchez-Ramirez S."/>
            <person name="Szollosi G.J."/>
            <person name="Szarkandi J.G."/>
            <person name="Papp V."/>
            <person name="Albert L."/>
            <person name="Andreopoulos W."/>
            <person name="Angelini C."/>
            <person name="Antonin V."/>
            <person name="Barry K.W."/>
            <person name="Bougher N.L."/>
            <person name="Buchanan P."/>
            <person name="Buyck B."/>
            <person name="Bense V."/>
            <person name="Catcheside P."/>
            <person name="Chovatia M."/>
            <person name="Cooper J."/>
            <person name="Damon W."/>
            <person name="Desjardin D."/>
            <person name="Finy P."/>
            <person name="Geml J."/>
            <person name="Haridas S."/>
            <person name="Hughes K."/>
            <person name="Justo A."/>
            <person name="Karasinski D."/>
            <person name="Kautmanova I."/>
            <person name="Kiss B."/>
            <person name="Kocsube S."/>
            <person name="Kotiranta H."/>
            <person name="LaButti K.M."/>
            <person name="Lechner B.E."/>
            <person name="Liimatainen K."/>
            <person name="Lipzen A."/>
            <person name="Lukacs Z."/>
            <person name="Mihaltcheva S."/>
            <person name="Morgado L.N."/>
            <person name="Niskanen T."/>
            <person name="Noordeloos M.E."/>
            <person name="Ohm R.A."/>
            <person name="Ortiz-Santana B."/>
            <person name="Ovrebo C."/>
            <person name="Racz N."/>
            <person name="Riley R."/>
            <person name="Savchenko A."/>
            <person name="Shiryaev A."/>
            <person name="Soop K."/>
            <person name="Spirin V."/>
            <person name="Szebenyi C."/>
            <person name="Tomsovsky M."/>
            <person name="Tulloss R.E."/>
            <person name="Uehling J."/>
            <person name="Grigoriev I.V."/>
            <person name="Vagvolgyi C."/>
            <person name="Papp T."/>
            <person name="Martin F.M."/>
            <person name="Miettinen O."/>
            <person name="Hibbett D.S."/>
            <person name="Nagy L.G."/>
        </authorList>
    </citation>
    <scope>NUCLEOTIDE SEQUENCE [LARGE SCALE GENOMIC DNA]</scope>
    <source>
        <strain evidence="1 2">FP101781</strain>
    </source>
</reference>
<proteinExistence type="predicted"/>
<comment type="caution">
    <text evidence="1">The sequence shown here is derived from an EMBL/GenBank/DDBJ whole genome shotgun (WGS) entry which is preliminary data.</text>
</comment>
<sequence>MNTDAPIASSIVRITTGGIQNLAALIPLLSTRLCERHVTIALQKGLLYAAAAPMTIFGSLGIAQAGLIALCGSIDYPFFHGPALLRNAGFHPTGVGELLLHVKEDKQRLYKAEDKLRTILSKKKV</sequence>
<gene>
    <name evidence="1" type="ORF">FA13DRAFT_1651004</name>
</gene>
<evidence type="ECO:0000313" key="2">
    <source>
        <dbReference type="Proteomes" id="UP000298030"/>
    </source>
</evidence>
<dbReference type="Proteomes" id="UP000298030">
    <property type="component" value="Unassembled WGS sequence"/>
</dbReference>
<protein>
    <submittedName>
        <fullName evidence="1">Uncharacterized protein</fullName>
    </submittedName>
</protein>
<dbReference type="OrthoDB" id="3032844at2759"/>
<dbReference type="STRING" id="71717.A0A4Y7S3A2"/>
<name>A0A4Y7S3A2_COPMI</name>
<feature type="non-terminal residue" evidence="1">
    <location>
        <position position="125"/>
    </location>
</feature>
<organism evidence="1 2">
    <name type="scientific">Coprinellus micaceus</name>
    <name type="common">Glistening ink-cap mushroom</name>
    <name type="synonym">Coprinus micaceus</name>
    <dbReference type="NCBI Taxonomy" id="71717"/>
    <lineage>
        <taxon>Eukaryota</taxon>
        <taxon>Fungi</taxon>
        <taxon>Dikarya</taxon>
        <taxon>Basidiomycota</taxon>
        <taxon>Agaricomycotina</taxon>
        <taxon>Agaricomycetes</taxon>
        <taxon>Agaricomycetidae</taxon>
        <taxon>Agaricales</taxon>
        <taxon>Agaricineae</taxon>
        <taxon>Psathyrellaceae</taxon>
        <taxon>Coprinellus</taxon>
    </lineage>
</organism>
<accession>A0A4Y7S3A2</accession>